<comment type="caution">
    <text evidence="11">The sequence shown here is derived from an EMBL/GenBank/DDBJ whole genome shotgun (WGS) entry which is preliminary data.</text>
</comment>
<dbReference type="EMBL" id="JAQQPM010000004">
    <property type="protein sequence ID" value="KAK2070969.1"/>
    <property type="molecule type" value="Genomic_DNA"/>
</dbReference>
<keyword evidence="5" id="KW-0243">Dynein</keyword>
<evidence type="ECO:0000256" key="3">
    <source>
        <dbReference type="ARBA" id="ARBA00022490"/>
    </source>
</evidence>
<comment type="subcellular location">
    <subcellularLocation>
        <location evidence="1">Cytoplasm</location>
        <location evidence="1">Cytoskeleton</location>
    </subcellularLocation>
</comment>
<keyword evidence="12" id="KW-1185">Reference proteome</keyword>
<proteinExistence type="inferred from homology"/>
<comment type="similarity">
    <text evidence="2">Belongs to the dynactin 150 kDa subunit family.</text>
</comment>
<dbReference type="Gene3D" id="2.30.30.190">
    <property type="entry name" value="CAP Gly-rich-like domain"/>
    <property type="match status" value="1"/>
</dbReference>
<protein>
    <recommendedName>
        <fullName evidence="10">CAP-Gly domain-containing protein</fullName>
    </recommendedName>
</protein>
<keyword evidence="6 8" id="KW-0175">Coiled coil</keyword>
<dbReference type="GO" id="GO:0005874">
    <property type="term" value="C:microtubule"/>
    <property type="evidence" value="ECO:0007669"/>
    <property type="project" value="UniProtKB-KW"/>
</dbReference>
<feature type="coiled-coil region" evidence="8">
    <location>
        <begin position="188"/>
        <end position="382"/>
    </location>
</feature>
<evidence type="ECO:0000256" key="6">
    <source>
        <dbReference type="ARBA" id="ARBA00023054"/>
    </source>
</evidence>
<dbReference type="InterPro" id="IPR022157">
    <property type="entry name" value="Dynactin"/>
</dbReference>
<feature type="coiled-coil region" evidence="8">
    <location>
        <begin position="913"/>
        <end position="1013"/>
    </location>
</feature>
<sequence length="1231" mass="137261">MTELAVGQTVRLTDGRTATVRFVGQTQFSAGDWVGIELEDDGGKNDGSVLGQRYFDCDMGHGMFVRPTAIQVLSQPLPKPAAARRATRSSMAPHPSDPAVTKRKSMNAPSPSPVPRPSHPSSIARSPTRSPTKQKSDHEVLLPQTASPVQARTMALEKLTGDPPPALPATISSPAAGPSRALGGMEANVALERELESLKAKMRVMERRRIEDKKRIEELKQQTEKEGAGPAEDRFRGNTEKLIKGLQAKGLMQQQEIKELQQQLKEAEEQLRSLQETQAEHESAMELATIDREIAEATSEHLKAELEALRQKSEEAELELEILREENAEFADGMTAEERASKGWLQMERNNERLREALIRLRDLTQQQEEELRAQIKALEGDLQDMEPLRKRLAASEESLAQQTALVQDFRERLEVAELAEARIEEVQGQNIEQSEEIARHLSAIEDLEHLLELSEELEIHHVHNTRELQEEINFKDSVIVEQARRLAAQEQSLEDSETTMRKFRDLVANLQGDIENMRSSHAISATESEQLNSRSKAMMDLNMKLQMSAAKAQVKAIDLELRRMETEEAQQHLAIVQVFLPESYQVDRDSVLALLRFNRLVFKANMLSRFIRDRIDEQDHSGHEEDAFWGCETVEKLTWVSAMCTRFAKAMRHCSLEQFARYEGALYDLEPVERALNGWIDGLRRDDFKEKEAAVDLQRTLALISHLGEVHMSDDLETYADDMYMRVQLCQAYLDSAAMASATLKAMVQHAMPAADGDEGERNEYLGNKVDGLMAQTRGTKVTASKVAKELEELQSRSLSLAPEALEAFAVCESAARDLAELARQTGMDLCQLLHDEGRAEPVTYRDVQESIRQTAHSASGSGEGDVFATYQNRLRAVTSQLGDLVALSADLAQMQEFDRTPAPWLLRSQELKALRTAPADAEEEMRQLREDRNEARRTVTLRDESLSEAQLRIETLESRMRDAKAKAALIVDLEAQLARAQQQAATLTDDMAEQDRELKVLEADRDRWRKIAGDSRTMVQGEGGAGAGAGAGAKAGKERAVATAREMEALRLDIESLQAAVRHLREENRQARLTEQAGLEWLAAPLGTKPAATAQRAALVAAEAKDALGELLRLAAGASLYRLDALPEDKLAWKPARSTPSYHAAKQTEEFAAWSAWEDAVVQKSQLLTAQHHHRARLAEPRALRDPAAWLQIRLPGADGKWRQGSGRVVRIAGATDWEGLQGSPFSSS</sequence>
<keyword evidence="4" id="KW-0493">Microtubule</keyword>
<evidence type="ECO:0000313" key="11">
    <source>
        <dbReference type="EMBL" id="KAK2070969.1"/>
    </source>
</evidence>
<feature type="region of interest" description="Disordered" evidence="9">
    <location>
        <begin position="75"/>
        <end position="147"/>
    </location>
</feature>
<feature type="coiled-coil region" evidence="8">
    <location>
        <begin position="1042"/>
        <end position="1076"/>
    </location>
</feature>
<evidence type="ECO:0000256" key="1">
    <source>
        <dbReference type="ARBA" id="ARBA00004245"/>
    </source>
</evidence>
<dbReference type="SUPFAM" id="SSF74924">
    <property type="entry name" value="Cap-Gly domain"/>
    <property type="match status" value="1"/>
</dbReference>
<dbReference type="AlphaFoldDB" id="A0AAD9I4A2"/>
<dbReference type="PROSITE" id="PS50245">
    <property type="entry name" value="CAP_GLY_2"/>
    <property type="match status" value="1"/>
</dbReference>
<organism evidence="11 12">
    <name type="scientific">Phyllachora maydis</name>
    <dbReference type="NCBI Taxonomy" id="1825666"/>
    <lineage>
        <taxon>Eukaryota</taxon>
        <taxon>Fungi</taxon>
        <taxon>Dikarya</taxon>
        <taxon>Ascomycota</taxon>
        <taxon>Pezizomycotina</taxon>
        <taxon>Sordariomycetes</taxon>
        <taxon>Sordariomycetidae</taxon>
        <taxon>Phyllachorales</taxon>
        <taxon>Phyllachoraceae</taxon>
        <taxon>Phyllachora</taxon>
    </lineage>
</organism>
<evidence type="ECO:0000259" key="10">
    <source>
        <dbReference type="PROSITE" id="PS50245"/>
    </source>
</evidence>
<dbReference type="PANTHER" id="PTHR18916">
    <property type="entry name" value="DYNACTIN 1-RELATED MICROTUBULE-BINDING"/>
    <property type="match status" value="1"/>
</dbReference>
<name>A0AAD9I4A2_9PEZI</name>
<dbReference type="Pfam" id="PF12455">
    <property type="entry name" value="Dynactin"/>
    <property type="match status" value="1"/>
</dbReference>
<dbReference type="SMART" id="SM01052">
    <property type="entry name" value="CAP_GLY"/>
    <property type="match status" value="1"/>
</dbReference>
<keyword evidence="7" id="KW-0206">Cytoskeleton</keyword>
<dbReference type="InterPro" id="IPR036859">
    <property type="entry name" value="CAP-Gly_dom_sf"/>
</dbReference>
<evidence type="ECO:0000313" key="12">
    <source>
        <dbReference type="Proteomes" id="UP001217918"/>
    </source>
</evidence>
<gene>
    <name evidence="11" type="ORF">P8C59_005427</name>
</gene>
<evidence type="ECO:0000256" key="7">
    <source>
        <dbReference type="ARBA" id="ARBA00023212"/>
    </source>
</evidence>
<evidence type="ECO:0000256" key="2">
    <source>
        <dbReference type="ARBA" id="ARBA00011010"/>
    </source>
</evidence>
<dbReference type="Proteomes" id="UP001217918">
    <property type="component" value="Unassembled WGS sequence"/>
</dbReference>
<dbReference type="GO" id="GO:0030286">
    <property type="term" value="C:dynein complex"/>
    <property type="evidence" value="ECO:0007669"/>
    <property type="project" value="UniProtKB-KW"/>
</dbReference>
<evidence type="ECO:0000256" key="5">
    <source>
        <dbReference type="ARBA" id="ARBA00023017"/>
    </source>
</evidence>
<evidence type="ECO:0000256" key="9">
    <source>
        <dbReference type="SAM" id="MobiDB-lite"/>
    </source>
</evidence>
<dbReference type="InterPro" id="IPR000938">
    <property type="entry name" value="CAP-Gly_domain"/>
</dbReference>
<dbReference type="Pfam" id="PF01302">
    <property type="entry name" value="CAP_GLY"/>
    <property type="match status" value="1"/>
</dbReference>
<accession>A0AAD9I4A2</accession>
<evidence type="ECO:0000256" key="8">
    <source>
        <dbReference type="SAM" id="Coils"/>
    </source>
</evidence>
<evidence type="ECO:0000256" key="4">
    <source>
        <dbReference type="ARBA" id="ARBA00022701"/>
    </source>
</evidence>
<reference evidence="11" key="1">
    <citation type="journal article" date="2023" name="Mol. Plant Microbe Interact.">
        <title>Elucidating the Obligate Nature and Biological Capacity of an Invasive Fungal Corn Pathogen.</title>
        <authorList>
            <person name="MacCready J.S."/>
            <person name="Roggenkamp E.M."/>
            <person name="Gdanetz K."/>
            <person name="Chilvers M.I."/>
        </authorList>
    </citation>
    <scope>NUCLEOTIDE SEQUENCE</scope>
    <source>
        <strain evidence="11">PM02</strain>
    </source>
</reference>
<feature type="domain" description="CAP-Gly" evidence="10">
    <location>
        <begin position="24"/>
        <end position="66"/>
    </location>
</feature>
<feature type="compositionally biased region" description="Polar residues" evidence="9">
    <location>
        <begin position="123"/>
        <end position="133"/>
    </location>
</feature>
<keyword evidence="3" id="KW-0963">Cytoplasm</keyword>
<dbReference type="PROSITE" id="PS00845">
    <property type="entry name" value="CAP_GLY_1"/>
    <property type="match status" value="1"/>
</dbReference>